<protein>
    <recommendedName>
        <fullName evidence="3">ABM domain-containing protein</fullName>
    </recommendedName>
</protein>
<dbReference type="EMBL" id="BAAATD010000019">
    <property type="protein sequence ID" value="GAA2635540.1"/>
    <property type="molecule type" value="Genomic_DNA"/>
</dbReference>
<dbReference type="Proteomes" id="UP001501509">
    <property type="component" value="Unassembled WGS sequence"/>
</dbReference>
<dbReference type="RefSeq" id="WP_344548520.1">
    <property type="nucleotide sequence ID" value="NZ_BAAATD010000019.1"/>
</dbReference>
<name>A0ABN3QUC7_9ACTN</name>
<sequence length="97" mass="11171">MGFVQVLEFDTKQVSDIESLMSEWRAEISGKSTVRHEVVARDHTRPNHYVAIMEFSSWEDAQRNSKLAETERFSAKMAKLCDGPVKFGDYDVIRDKS</sequence>
<evidence type="ECO:0000313" key="1">
    <source>
        <dbReference type="EMBL" id="GAA2635540.1"/>
    </source>
</evidence>
<accession>A0ABN3QUC7</accession>
<proteinExistence type="predicted"/>
<evidence type="ECO:0000313" key="2">
    <source>
        <dbReference type="Proteomes" id="UP001501509"/>
    </source>
</evidence>
<evidence type="ECO:0008006" key="3">
    <source>
        <dbReference type="Google" id="ProtNLM"/>
    </source>
</evidence>
<reference evidence="1 2" key="1">
    <citation type="journal article" date="2019" name="Int. J. Syst. Evol. Microbiol.">
        <title>The Global Catalogue of Microorganisms (GCM) 10K type strain sequencing project: providing services to taxonomists for standard genome sequencing and annotation.</title>
        <authorList>
            <consortium name="The Broad Institute Genomics Platform"/>
            <consortium name="The Broad Institute Genome Sequencing Center for Infectious Disease"/>
            <person name="Wu L."/>
            <person name="Ma J."/>
        </authorList>
    </citation>
    <scope>NUCLEOTIDE SEQUENCE [LARGE SCALE GENOMIC DNA]</scope>
    <source>
        <strain evidence="1 2">JCM 6833</strain>
    </source>
</reference>
<comment type="caution">
    <text evidence="1">The sequence shown here is derived from an EMBL/GenBank/DDBJ whole genome shotgun (WGS) entry which is preliminary data.</text>
</comment>
<gene>
    <name evidence="1" type="ORF">GCM10010411_88280</name>
</gene>
<organism evidence="1 2">
    <name type="scientific">Actinomadura fulvescens</name>
    <dbReference type="NCBI Taxonomy" id="46160"/>
    <lineage>
        <taxon>Bacteria</taxon>
        <taxon>Bacillati</taxon>
        <taxon>Actinomycetota</taxon>
        <taxon>Actinomycetes</taxon>
        <taxon>Streptosporangiales</taxon>
        <taxon>Thermomonosporaceae</taxon>
        <taxon>Actinomadura</taxon>
    </lineage>
</organism>
<keyword evidence="2" id="KW-1185">Reference proteome</keyword>